<keyword evidence="1" id="KW-0805">Transcription regulation</keyword>
<evidence type="ECO:0000313" key="5">
    <source>
        <dbReference type="EMBL" id="TLV02893.1"/>
    </source>
</evidence>
<evidence type="ECO:0000256" key="2">
    <source>
        <dbReference type="ARBA" id="ARBA00023125"/>
    </source>
</evidence>
<dbReference type="Proteomes" id="UP000306402">
    <property type="component" value="Unassembled WGS sequence"/>
</dbReference>
<dbReference type="InterPro" id="IPR009057">
    <property type="entry name" value="Homeodomain-like_sf"/>
</dbReference>
<accession>A0A5R9L2X8</accession>
<proteinExistence type="predicted"/>
<dbReference type="GO" id="GO:0003700">
    <property type="term" value="F:DNA-binding transcription factor activity"/>
    <property type="evidence" value="ECO:0007669"/>
    <property type="project" value="InterPro"/>
</dbReference>
<dbReference type="InterPro" id="IPR018060">
    <property type="entry name" value="HTH_AraC"/>
</dbReference>
<reference evidence="5 6" key="1">
    <citation type="submission" date="2019-05" db="EMBL/GenBank/DDBJ databases">
        <authorList>
            <person name="Qu J.-H."/>
        </authorList>
    </citation>
    <scope>NUCLEOTIDE SEQUENCE [LARGE SCALE GENOMIC DNA]</scope>
    <source>
        <strain evidence="5 6">T17</strain>
    </source>
</reference>
<dbReference type="EMBL" id="VCEJ01000002">
    <property type="protein sequence ID" value="TLV02893.1"/>
    <property type="molecule type" value="Genomic_DNA"/>
</dbReference>
<evidence type="ECO:0000256" key="1">
    <source>
        <dbReference type="ARBA" id="ARBA00023015"/>
    </source>
</evidence>
<evidence type="ECO:0000256" key="3">
    <source>
        <dbReference type="ARBA" id="ARBA00023163"/>
    </source>
</evidence>
<keyword evidence="3" id="KW-0804">Transcription</keyword>
<evidence type="ECO:0000259" key="4">
    <source>
        <dbReference type="PROSITE" id="PS01124"/>
    </source>
</evidence>
<keyword evidence="6" id="KW-1185">Reference proteome</keyword>
<dbReference type="OrthoDB" id="9793451at2"/>
<sequence length="287" mass="32969">MKTTTRKHSLPPDFSQNDQLPIRIVSPDFGHLPKDVIGKYGLTRRLPYYFFLFVLEGTSRHGVDLDEFEIGKNELLFSLPHQMQQLPESAHGKDYYKLGFDEECLSRLPRQYPFLLNPLNQHKIAFPHAAAARLCSIFEILKNLLGTPDTEPDLILAHLNSLLTEINTAYFAGQERPVDDRISKFIGFKVFVENNLTDHPTIRDIAEALAMSQDSLYQIVKQYSGLSPKEFVTDRLILEARRRLYYGERTSVKELAFDLGFNDPDYFSRLFKKVTGKTVAGFFQDLS</sequence>
<dbReference type="SUPFAM" id="SSF51215">
    <property type="entry name" value="Regulatory protein AraC"/>
    <property type="match status" value="1"/>
</dbReference>
<keyword evidence="2" id="KW-0238">DNA-binding</keyword>
<organism evidence="5 6">
    <name type="scientific">Dyadobacter luticola</name>
    <dbReference type="NCBI Taxonomy" id="1979387"/>
    <lineage>
        <taxon>Bacteria</taxon>
        <taxon>Pseudomonadati</taxon>
        <taxon>Bacteroidota</taxon>
        <taxon>Cytophagia</taxon>
        <taxon>Cytophagales</taxon>
        <taxon>Spirosomataceae</taxon>
        <taxon>Dyadobacter</taxon>
    </lineage>
</organism>
<dbReference type="InterPro" id="IPR037923">
    <property type="entry name" value="HTH-like"/>
</dbReference>
<dbReference type="SUPFAM" id="SSF46689">
    <property type="entry name" value="Homeodomain-like"/>
    <property type="match status" value="1"/>
</dbReference>
<dbReference type="PROSITE" id="PS01124">
    <property type="entry name" value="HTH_ARAC_FAMILY_2"/>
    <property type="match status" value="1"/>
</dbReference>
<gene>
    <name evidence="5" type="ORF">FEN17_04580</name>
</gene>
<dbReference type="AlphaFoldDB" id="A0A5R9L2X8"/>
<protein>
    <submittedName>
        <fullName evidence="5">AraC family transcriptional regulator</fullName>
    </submittedName>
</protein>
<dbReference type="Pfam" id="PF12833">
    <property type="entry name" value="HTH_18"/>
    <property type="match status" value="1"/>
</dbReference>
<evidence type="ECO:0000313" key="6">
    <source>
        <dbReference type="Proteomes" id="UP000306402"/>
    </source>
</evidence>
<dbReference type="PANTHER" id="PTHR43280:SF32">
    <property type="entry name" value="TRANSCRIPTIONAL REGULATORY PROTEIN"/>
    <property type="match status" value="1"/>
</dbReference>
<comment type="caution">
    <text evidence="5">The sequence shown here is derived from an EMBL/GenBank/DDBJ whole genome shotgun (WGS) entry which is preliminary data.</text>
</comment>
<feature type="domain" description="HTH araC/xylS-type" evidence="4">
    <location>
        <begin position="186"/>
        <end position="285"/>
    </location>
</feature>
<dbReference type="Gene3D" id="1.10.10.60">
    <property type="entry name" value="Homeodomain-like"/>
    <property type="match status" value="1"/>
</dbReference>
<dbReference type="RefSeq" id="WP_138364102.1">
    <property type="nucleotide sequence ID" value="NZ_VCEJ01000002.1"/>
</dbReference>
<dbReference type="PANTHER" id="PTHR43280">
    <property type="entry name" value="ARAC-FAMILY TRANSCRIPTIONAL REGULATOR"/>
    <property type="match status" value="1"/>
</dbReference>
<name>A0A5R9L2X8_9BACT</name>
<dbReference type="GO" id="GO:0043565">
    <property type="term" value="F:sequence-specific DNA binding"/>
    <property type="evidence" value="ECO:0007669"/>
    <property type="project" value="InterPro"/>
</dbReference>
<dbReference type="SMART" id="SM00342">
    <property type="entry name" value="HTH_ARAC"/>
    <property type="match status" value="1"/>
</dbReference>